<dbReference type="CDD" id="cd06257">
    <property type="entry name" value="DnaJ"/>
    <property type="match status" value="1"/>
</dbReference>
<evidence type="ECO:0000256" key="2">
    <source>
        <dbReference type="ARBA" id="ARBA00012073"/>
    </source>
</evidence>
<feature type="domain" description="Myotubularin phosphatase" evidence="15">
    <location>
        <begin position="1383"/>
        <end position="1802"/>
    </location>
</feature>
<dbReference type="FunFam" id="3.30.1010.10:FF:000002">
    <property type="entry name" value="Phosphatidylinositol 3-kinase catalytic subunit type 3"/>
    <property type="match status" value="1"/>
</dbReference>
<dbReference type="InterPro" id="IPR001263">
    <property type="entry name" value="PI3K_accessory_dom"/>
</dbReference>
<dbReference type="InterPro" id="IPR016024">
    <property type="entry name" value="ARM-type_fold"/>
</dbReference>
<feature type="transmembrane region" description="Helical" evidence="12">
    <location>
        <begin position="217"/>
        <end position="236"/>
    </location>
</feature>
<feature type="region of interest" description="Disordered" evidence="11">
    <location>
        <begin position="745"/>
        <end position="774"/>
    </location>
</feature>
<dbReference type="InterPro" id="IPR018936">
    <property type="entry name" value="PI3/4_kinase_CS"/>
</dbReference>
<feature type="domain" description="PI3K/PI4K catalytic" evidence="14">
    <location>
        <begin position="920"/>
        <end position="1186"/>
    </location>
</feature>
<evidence type="ECO:0000259" key="14">
    <source>
        <dbReference type="PROSITE" id="PS50290"/>
    </source>
</evidence>
<evidence type="ECO:0000256" key="10">
    <source>
        <dbReference type="PROSITE-ProRule" id="PRU00880"/>
    </source>
</evidence>
<dbReference type="SUPFAM" id="SSF46565">
    <property type="entry name" value="Chaperone J-domain"/>
    <property type="match status" value="1"/>
</dbReference>
<evidence type="ECO:0000256" key="12">
    <source>
        <dbReference type="SAM" id="Phobius"/>
    </source>
</evidence>
<name>A0A1B0CTU6_LUTLO</name>
<dbReference type="PROSITE" id="PS51545">
    <property type="entry name" value="PIK_HELICAL"/>
    <property type="match status" value="1"/>
</dbReference>
<dbReference type="GO" id="GO:0000045">
    <property type="term" value="P:autophagosome assembly"/>
    <property type="evidence" value="ECO:0007669"/>
    <property type="project" value="TreeGrafter"/>
</dbReference>
<dbReference type="CDD" id="cd00870">
    <property type="entry name" value="PI3Ka_III"/>
    <property type="match status" value="1"/>
</dbReference>
<keyword evidence="6" id="KW-0418">Kinase</keyword>
<evidence type="ECO:0000256" key="1">
    <source>
        <dbReference type="ARBA" id="ARBA00007471"/>
    </source>
</evidence>
<evidence type="ECO:0000256" key="5">
    <source>
        <dbReference type="ARBA" id="ARBA00022741"/>
    </source>
</evidence>
<dbReference type="CDD" id="cd08397">
    <property type="entry name" value="C2_PI3K_class_III"/>
    <property type="match status" value="1"/>
</dbReference>
<dbReference type="PROSITE" id="PS51547">
    <property type="entry name" value="C2_PI3K"/>
    <property type="match status" value="1"/>
</dbReference>
<dbReference type="SMART" id="SM00271">
    <property type="entry name" value="DnaJ"/>
    <property type="match status" value="1"/>
</dbReference>
<keyword evidence="12" id="KW-1133">Transmembrane helix</keyword>
<dbReference type="Gene3D" id="3.30.1010.10">
    <property type="entry name" value="Phosphatidylinositol 3-kinase Catalytic Subunit, Chain A, domain 4"/>
    <property type="match status" value="1"/>
</dbReference>
<evidence type="ECO:0000256" key="11">
    <source>
        <dbReference type="SAM" id="MobiDB-lite"/>
    </source>
</evidence>
<dbReference type="VEuPathDB" id="VectorBase:LLONM1_006206"/>
<dbReference type="SMART" id="SM00142">
    <property type="entry name" value="PI3K_C2"/>
    <property type="match status" value="1"/>
</dbReference>
<dbReference type="Pfam" id="PF00792">
    <property type="entry name" value="PI3K_C2"/>
    <property type="match status" value="1"/>
</dbReference>
<dbReference type="InterPro" id="IPR001623">
    <property type="entry name" value="DnaJ_domain"/>
</dbReference>
<dbReference type="Pfam" id="PF09320">
    <property type="entry name" value="DUF1977"/>
    <property type="match status" value="1"/>
</dbReference>
<dbReference type="InterPro" id="IPR015433">
    <property type="entry name" value="PI3/4_kinase"/>
</dbReference>
<feature type="domain" description="J" evidence="13">
    <location>
        <begin position="93"/>
        <end position="157"/>
    </location>
</feature>
<dbReference type="GO" id="GO:0034272">
    <property type="term" value="C:phosphatidylinositol 3-kinase complex, class III, type II"/>
    <property type="evidence" value="ECO:0007669"/>
    <property type="project" value="TreeGrafter"/>
</dbReference>
<keyword evidence="5" id="KW-0547">Nucleotide-binding</keyword>
<dbReference type="SUPFAM" id="SSF49562">
    <property type="entry name" value="C2 domain (Calcium/lipid-binding domain, CaLB)"/>
    <property type="match status" value="1"/>
</dbReference>
<dbReference type="PANTHER" id="PTHR10048:SF7">
    <property type="entry name" value="PHOSPHATIDYLINOSITOL 3-KINASE CATALYTIC SUBUNIT TYPE 3"/>
    <property type="match status" value="1"/>
</dbReference>
<dbReference type="SUPFAM" id="SSF50729">
    <property type="entry name" value="PH domain-like"/>
    <property type="match status" value="1"/>
</dbReference>
<dbReference type="GO" id="GO:0000407">
    <property type="term" value="C:phagophore assembly site"/>
    <property type="evidence" value="ECO:0007669"/>
    <property type="project" value="TreeGrafter"/>
</dbReference>
<dbReference type="InterPro" id="IPR011993">
    <property type="entry name" value="PH-like_dom_sf"/>
</dbReference>
<evidence type="ECO:0000256" key="9">
    <source>
        <dbReference type="ARBA" id="ARBA00029930"/>
    </source>
</evidence>
<evidence type="ECO:0000256" key="3">
    <source>
        <dbReference type="ARBA" id="ARBA00019787"/>
    </source>
</evidence>
<dbReference type="InterPro" id="IPR057756">
    <property type="entry name" value="PI3-kinase_type3/VPS34_cat"/>
</dbReference>
<keyword evidence="12" id="KW-0812">Transmembrane</keyword>
<dbReference type="FunFam" id="1.10.1070.11:FF:000002">
    <property type="entry name" value="Phosphatidylinositol 3-kinase catalytic subunit type 3"/>
    <property type="match status" value="1"/>
</dbReference>
<dbReference type="InterPro" id="IPR036940">
    <property type="entry name" value="PI3/4_kinase_cat_sf"/>
</dbReference>
<dbReference type="GO" id="GO:0016303">
    <property type="term" value="F:1-phosphatidylinositol-3-kinase activity"/>
    <property type="evidence" value="ECO:0007669"/>
    <property type="project" value="UniProtKB-EC"/>
</dbReference>
<dbReference type="Pfam" id="PF06602">
    <property type="entry name" value="Myotub-related"/>
    <property type="match status" value="1"/>
</dbReference>
<keyword evidence="19" id="KW-1185">Reference proteome</keyword>
<dbReference type="PROSITE" id="PS50290">
    <property type="entry name" value="PI3_4_KINASE_3"/>
    <property type="match status" value="1"/>
</dbReference>
<dbReference type="Gene3D" id="2.60.40.150">
    <property type="entry name" value="C2 domain"/>
    <property type="match status" value="1"/>
</dbReference>
<dbReference type="Pfam" id="PF00454">
    <property type="entry name" value="PI3_PI4_kinase"/>
    <property type="match status" value="1"/>
</dbReference>
<protein>
    <recommendedName>
        <fullName evidence="3">Phosphatidylinositol 3-kinase catalytic subunit type 3</fullName>
        <ecNumber evidence="2">2.7.1.137</ecNumber>
    </recommendedName>
    <alternativeName>
        <fullName evidence="9">Phosphoinositide-3-kinase class 3</fullName>
    </alternativeName>
</protein>
<dbReference type="InterPro" id="IPR042236">
    <property type="entry name" value="PI3K_accessory_sf"/>
</dbReference>
<dbReference type="GO" id="GO:0048015">
    <property type="term" value="P:phosphatidylinositol-mediated signaling"/>
    <property type="evidence" value="ECO:0007669"/>
    <property type="project" value="TreeGrafter"/>
</dbReference>
<dbReference type="FunFam" id="1.10.287.110:FF:000070">
    <property type="entry name" value="Endoplasmic reticulum protein, putative"/>
    <property type="match status" value="1"/>
</dbReference>
<comment type="similarity">
    <text evidence="1">Belongs to the protein-tyrosine phosphatase family. Non-receptor class myotubularin subfamily.</text>
</comment>
<dbReference type="Pfam" id="PF00226">
    <property type="entry name" value="DnaJ"/>
    <property type="match status" value="1"/>
</dbReference>
<feature type="domain" description="PIK helical" evidence="16">
    <location>
        <begin position="597"/>
        <end position="833"/>
    </location>
</feature>
<reference evidence="18" key="1">
    <citation type="submission" date="2020-05" db="UniProtKB">
        <authorList>
            <consortium name="EnsemblMetazoa"/>
        </authorList>
    </citation>
    <scope>IDENTIFICATION</scope>
    <source>
        <strain evidence="18">Jacobina</strain>
    </source>
</reference>
<feature type="compositionally biased region" description="Polar residues" evidence="11">
    <location>
        <begin position="749"/>
        <end position="774"/>
    </location>
</feature>
<dbReference type="SMART" id="SM00146">
    <property type="entry name" value="PI3Kc"/>
    <property type="match status" value="1"/>
</dbReference>
<evidence type="ECO:0000256" key="4">
    <source>
        <dbReference type="ARBA" id="ARBA00022679"/>
    </source>
</evidence>
<dbReference type="VEuPathDB" id="VectorBase:LLOJ008296"/>
<dbReference type="InterPro" id="IPR029021">
    <property type="entry name" value="Prot-tyrosine_phosphatase-like"/>
</dbReference>
<evidence type="ECO:0000256" key="6">
    <source>
        <dbReference type="ARBA" id="ARBA00022777"/>
    </source>
</evidence>
<comment type="similarity">
    <text evidence="10">Belongs to the PI3/PI4-kinase family.</text>
</comment>
<keyword evidence="12" id="KW-0472">Membrane</keyword>
<dbReference type="SMART" id="SM00145">
    <property type="entry name" value="PI3Ka"/>
    <property type="match status" value="1"/>
</dbReference>
<comment type="catalytic activity">
    <reaction evidence="8">
        <text>a 1,2-diacyl-sn-glycero-3-phospho-(1D-myo-inositol) + ATP = a 1,2-diacyl-sn-glycero-3-phospho-(1D-myo-inositol-3-phosphate) + ADP + H(+)</text>
        <dbReference type="Rhea" id="RHEA:12709"/>
        <dbReference type="ChEBI" id="CHEBI:15378"/>
        <dbReference type="ChEBI" id="CHEBI:30616"/>
        <dbReference type="ChEBI" id="CHEBI:57880"/>
        <dbReference type="ChEBI" id="CHEBI:58088"/>
        <dbReference type="ChEBI" id="CHEBI:456216"/>
        <dbReference type="EC" id="2.7.1.137"/>
    </reaction>
    <physiologicalReaction direction="left-to-right" evidence="8">
        <dbReference type="Rhea" id="RHEA:12710"/>
    </physiologicalReaction>
</comment>
<dbReference type="Gene3D" id="1.10.1070.11">
    <property type="entry name" value="Phosphatidylinositol 3-/4-kinase, catalytic domain"/>
    <property type="match status" value="1"/>
</dbReference>
<keyword evidence="4" id="KW-0808">Transferase</keyword>
<dbReference type="EMBL" id="AJWK01027997">
    <property type="status" value="NOT_ANNOTATED_CDS"/>
    <property type="molecule type" value="Genomic_DNA"/>
</dbReference>
<dbReference type="InterPro" id="IPR035892">
    <property type="entry name" value="C2_domain_sf"/>
</dbReference>
<dbReference type="PROSITE" id="PS00916">
    <property type="entry name" value="PI3_4_KINASE_2"/>
    <property type="match status" value="1"/>
</dbReference>
<dbReference type="Gene3D" id="1.10.287.110">
    <property type="entry name" value="DnaJ domain"/>
    <property type="match status" value="1"/>
</dbReference>
<dbReference type="GO" id="GO:0005768">
    <property type="term" value="C:endosome"/>
    <property type="evidence" value="ECO:0007669"/>
    <property type="project" value="TreeGrafter"/>
</dbReference>
<dbReference type="EnsemblMetazoa" id="LLOJ008296-RA">
    <property type="protein sequence ID" value="LLOJ008296-PA"/>
    <property type="gene ID" value="LLOJ008296"/>
</dbReference>
<dbReference type="Pfam" id="PF12578">
    <property type="entry name" value="3-PAP"/>
    <property type="match status" value="1"/>
</dbReference>
<accession>A0A1B0CTU6</accession>
<proteinExistence type="inferred from homology"/>
<dbReference type="PANTHER" id="PTHR10048">
    <property type="entry name" value="PHOSPHATIDYLINOSITOL KINASE"/>
    <property type="match status" value="1"/>
</dbReference>
<dbReference type="PROSITE" id="PS50076">
    <property type="entry name" value="DNAJ_2"/>
    <property type="match status" value="1"/>
</dbReference>
<dbReference type="Proteomes" id="UP000092461">
    <property type="component" value="Unassembled WGS sequence"/>
</dbReference>
<dbReference type="VEuPathDB" id="VectorBase:LLONM1_011858"/>
<dbReference type="InterPro" id="IPR022587">
    <property type="entry name" value="MTMR12-like_C"/>
</dbReference>
<evidence type="ECO:0000256" key="8">
    <source>
        <dbReference type="ARBA" id="ARBA00023985"/>
    </source>
</evidence>
<evidence type="ECO:0000313" key="19">
    <source>
        <dbReference type="Proteomes" id="UP000092461"/>
    </source>
</evidence>
<dbReference type="CDD" id="cd00896">
    <property type="entry name" value="PI3Kc_III"/>
    <property type="match status" value="1"/>
</dbReference>
<dbReference type="PROSITE" id="PS51339">
    <property type="entry name" value="PPASE_MYOTUBULARIN"/>
    <property type="match status" value="1"/>
</dbReference>
<dbReference type="InterPro" id="IPR002420">
    <property type="entry name" value="PI3K-type_C2_dom"/>
</dbReference>
<dbReference type="InterPro" id="IPR036869">
    <property type="entry name" value="J_dom_sf"/>
</dbReference>
<dbReference type="SUPFAM" id="SSF48371">
    <property type="entry name" value="ARM repeat"/>
    <property type="match status" value="1"/>
</dbReference>
<evidence type="ECO:0000259" key="16">
    <source>
        <dbReference type="PROSITE" id="PS51545"/>
    </source>
</evidence>
<dbReference type="EC" id="2.7.1.137" evidence="2"/>
<evidence type="ECO:0000313" key="18">
    <source>
        <dbReference type="EnsemblMetazoa" id="LLOJ008296-PA"/>
    </source>
</evidence>
<dbReference type="SUPFAM" id="SSF56112">
    <property type="entry name" value="Protein kinase-like (PK-like)"/>
    <property type="match status" value="1"/>
</dbReference>
<dbReference type="SUPFAM" id="SSF52799">
    <property type="entry name" value="(Phosphotyrosine protein) phosphatases II"/>
    <property type="match status" value="1"/>
</dbReference>
<evidence type="ECO:0000256" key="7">
    <source>
        <dbReference type="ARBA" id="ARBA00022840"/>
    </source>
</evidence>
<dbReference type="Pfam" id="PF00613">
    <property type="entry name" value="PI3Ka"/>
    <property type="match status" value="1"/>
</dbReference>
<dbReference type="InterPro" id="IPR011009">
    <property type="entry name" value="Kinase-like_dom_sf"/>
</dbReference>
<dbReference type="InterPro" id="IPR010569">
    <property type="entry name" value="Myotubularin-like_Pase_dom"/>
</dbReference>
<dbReference type="CDD" id="cd14537">
    <property type="entry name" value="PTP-MTMR10-like"/>
    <property type="match status" value="1"/>
</dbReference>
<evidence type="ECO:0000259" key="17">
    <source>
        <dbReference type="PROSITE" id="PS51547"/>
    </source>
</evidence>
<evidence type="ECO:0000259" key="13">
    <source>
        <dbReference type="PROSITE" id="PS50076"/>
    </source>
</evidence>
<feature type="domain" description="C2 PI3K-type" evidence="17">
    <location>
        <begin position="351"/>
        <end position="503"/>
    </location>
</feature>
<dbReference type="InterPro" id="IPR015399">
    <property type="entry name" value="DUF1977_DnaJ-like"/>
</dbReference>
<dbReference type="GO" id="GO:0005777">
    <property type="term" value="C:peroxisome"/>
    <property type="evidence" value="ECO:0007669"/>
    <property type="project" value="TreeGrafter"/>
</dbReference>
<dbReference type="GO" id="GO:0005524">
    <property type="term" value="F:ATP binding"/>
    <property type="evidence" value="ECO:0007669"/>
    <property type="project" value="UniProtKB-KW"/>
</dbReference>
<dbReference type="GO" id="GO:0034271">
    <property type="term" value="C:phosphatidylinositol 3-kinase complex, class III, type I"/>
    <property type="evidence" value="ECO:0007669"/>
    <property type="project" value="TreeGrafter"/>
</dbReference>
<dbReference type="GO" id="GO:0006897">
    <property type="term" value="P:endocytosis"/>
    <property type="evidence" value="ECO:0007669"/>
    <property type="project" value="TreeGrafter"/>
</dbReference>
<keyword evidence="7" id="KW-0067">ATP-binding</keyword>
<dbReference type="PRINTS" id="PR00625">
    <property type="entry name" value="JDOMAIN"/>
</dbReference>
<evidence type="ECO:0000259" key="15">
    <source>
        <dbReference type="PROSITE" id="PS51339"/>
    </source>
</evidence>
<dbReference type="Gene3D" id="2.30.29.30">
    <property type="entry name" value="Pleckstrin-homology domain (PH domain)/Phosphotyrosine-binding domain (PTB)"/>
    <property type="match status" value="1"/>
</dbReference>
<dbReference type="InterPro" id="IPR000403">
    <property type="entry name" value="PI3/4_kinase_cat_dom"/>
</dbReference>
<sequence length="1901" mass="217579">MEGNRDEATRCIDIAYKYLHAGNLDRARKFLIKAEQLYPSVQGQKLLDEIDSLTQEGGVNNQTTTQEDPPSQDEAKYTQEQVDLVRKVKKCKSFYEMLGVTKDSTDSEIRKAYKKLALHLHPDKNQAPGAAEAFKAVGNAVAVLTDTEKRKAYDLYGSEVPSRNGQARYRHHSHNHYRQFESDATAEELFNMFFGDGFTHAGHRRFRNHHHENNQPSLAFGFILIIVVISLMSTFLTSDPIYSLQPSTRYSITRKTSGLGVPYYVKQNFDEEYTGSLARLELAVEEEYLIGLKKLCMRERHYRDAMMSRAQHFGKKRNEASLFLGTMATKFVCFLLHCSGTFEGFQHKPCYEKLLEDPMLRFSGLYTETCAPLMVKLQLYNKGKPYGVAVTTSFKTFTKRWNWNEWVTLPVEMRDLPRTAVLTFTIMDYAGPGRTVNVAGTAISLFGKNGVLRQGVYDLRLWPNVAGDGNVPSKTPGKGKDASKNQMQRLAKLAKRHRNGQMQKVDWLDRLTFREIEVINEKEKRQSDYMYLMVEFPSVFVDEKPCSIVYFEPDGDQKYTFISKPKLVTVPDPEILLDNLVEKKHHLLSRSARSGLSDRDAKPTAGDRDILHTIVYRYPPTYTLSSEEQDLVWKFRFYLSSHKKALTKFLKCINWETTGEVRQALGLLAHWTPMDVEDALELLTPIFSHPAVRKYAITRLKQAPDEDLLLYLLQLVQALKYENFEEIFEIYRKIMPEKEILKSIDDNPCDSTTSESTGSPENLTESVQSASNTLMSDTNSTTKCNLASFLIQRACCNPTLANYFFWYLTVECEDHNHILRKQDEKVREMYMTVLKTFMRTLSTGSAEHRQIHANLKKQQCFIEKLVKLVKMVAKESGNRKKKTEKFQQLLSETDVFKINFASFEPRPFPLDPEIFIKGIVFQNVTLFKSALMPAKLTFITTTNEDYVAIFKHGDDLRQDQLILQMITLMDKLLQRENLDLKLTPYRVLATSARHGFMQYIDSITVADVIANEGGIHNYFRKHHPCENGPFGFASEIMDTYIRSCAGYCVITYLLGVGDRHLDNLLLTTSGKLFHIDFGYILGRDPKPMPPPMKLSREMVEAMGGVNSEYHHEFRKLCYTAFLHLRRHANLMLNLFSLMVDASVPDIALEPDKAVKKVEDNLKLGLNDEEAVQHLQGLLDFSISAVMPALVEQIHKLAQYLRKLCNFVLQTDPDDVGTGTKLKPKLLHGELEVVRASRVVLHPPVTSKDDATAGKEGLLVVTNFKMSFITEEDSQSANFVYQENIFLGKNDVTLSNIDLIYQVVDKKKKLLTPQHKVSSRIDYLLVVCKNFRLLKFGFKHSEAGKGKHIAEALLRFAFPTAHNLLFSYCYKEKYYNIIRNVKMFNKKDDWLKELKRCGACPKNWRVLYIDSNQRKLPDSSLPVSYVIPKEMKDEEYLQGAETFRGARNAIWVYQYDRASLIRMAELPDKTDNKVENTVIERVRACHPTKRQPHIMDLTRPTLQAIAASYKKLRQLCTPDNPKTFSEQDDKFLKHLEATAWLHHVSQCLSYAQDVAERMKNGETVILQENEGRDMCCVISSLTQIILDWEVRTISGFQSLVQKEWVALGHPFCDRLGHVSSAVAEECPLFLLFLDCTWQLLQQYPQDFEFTETYLTTLWDAAFMPIFDTFQFNSEHDRMVARNEGLILRPVWDWGEQFADKDIVYFTNPCYRKPPAEPSRRSVMLPSTAVALPIIGAPDYHAVGPPAGVAVLQHHQQHQNLAAASSRMSQQVVPEGGGAGEQQQRVILNPLSSVKWMDIWVQCYYRWLPIVEIPNGGMPQVELFHRVILSHICKLQQALQANEFDDLPPQLNGVGHNLPSVDSFFPFSRNNSDPTELADILINSNELLTEGSIFDAISQAHID</sequence>
<dbReference type="PROSITE" id="PS00915">
    <property type="entry name" value="PI3_4_KINASE_1"/>
    <property type="match status" value="1"/>
</dbReference>
<dbReference type="VEuPathDB" id="VectorBase:LLONM1_007020"/>
<organism evidence="18 19">
    <name type="scientific">Lutzomyia longipalpis</name>
    <name type="common">Sand fly</name>
    <dbReference type="NCBI Taxonomy" id="7200"/>
    <lineage>
        <taxon>Eukaryota</taxon>
        <taxon>Metazoa</taxon>
        <taxon>Ecdysozoa</taxon>
        <taxon>Arthropoda</taxon>
        <taxon>Hexapoda</taxon>
        <taxon>Insecta</taxon>
        <taxon>Pterygota</taxon>
        <taxon>Neoptera</taxon>
        <taxon>Endopterygota</taxon>
        <taxon>Diptera</taxon>
        <taxon>Nematocera</taxon>
        <taxon>Psychodoidea</taxon>
        <taxon>Psychodidae</taxon>
        <taxon>Lutzomyia</taxon>
        <taxon>Lutzomyia</taxon>
    </lineage>
</organism>
<dbReference type="Gene3D" id="1.25.40.70">
    <property type="entry name" value="Phosphatidylinositol 3-kinase, accessory domain (PIK)"/>
    <property type="match status" value="1"/>
</dbReference>